<organism evidence="3">
    <name type="scientific">Soboliphyme baturini</name>
    <dbReference type="NCBI Taxonomy" id="241478"/>
    <lineage>
        <taxon>Eukaryota</taxon>
        <taxon>Metazoa</taxon>
        <taxon>Ecdysozoa</taxon>
        <taxon>Nematoda</taxon>
        <taxon>Enoplea</taxon>
        <taxon>Dorylaimia</taxon>
        <taxon>Dioctophymatida</taxon>
        <taxon>Dioctophymatoidea</taxon>
        <taxon>Soboliphymatidae</taxon>
        <taxon>Soboliphyme</taxon>
    </lineage>
</organism>
<name>A0A183IUL8_9BILA</name>
<dbReference type="EMBL" id="UZAM01010523">
    <property type="protein sequence ID" value="VDP12677.1"/>
    <property type="molecule type" value="Genomic_DNA"/>
</dbReference>
<dbReference type="WBParaSite" id="SBAD_0000758901-mRNA-1">
    <property type="protein sequence ID" value="SBAD_0000758901-mRNA-1"/>
    <property type="gene ID" value="SBAD_0000758901"/>
</dbReference>
<reference evidence="1 2" key="2">
    <citation type="submission" date="2018-11" db="EMBL/GenBank/DDBJ databases">
        <authorList>
            <consortium name="Pathogen Informatics"/>
        </authorList>
    </citation>
    <scope>NUCLEOTIDE SEQUENCE [LARGE SCALE GENOMIC DNA]</scope>
</reference>
<reference evidence="3" key="1">
    <citation type="submission" date="2016-06" db="UniProtKB">
        <authorList>
            <consortium name="WormBaseParasite"/>
        </authorList>
    </citation>
    <scope>IDENTIFICATION</scope>
</reference>
<dbReference type="OrthoDB" id="5798660at2759"/>
<sequence length="153" mass="17377">MMIMNWLLSSCSMVDTNLYTFAFQIRVVNAFRMGIERREPSLSGPSVQRLREISRQLQLQQKQRSRTTSIAFPFSALNIRSLSTPSGQPKGYTCIVLRGTISFLVFYFSSFICGERGLQLRVLVTLSSLDSSATLSERRGFTTSVLMCTFCRF</sequence>
<keyword evidence="2" id="KW-1185">Reference proteome</keyword>
<evidence type="ECO:0000313" key="1">
    <source>
        <dbReference type="EMBL" id="VDP12677.1"/>
    </source>
</evidence>
<evidence type="ECO:0000313" key="2">
    <source>
        <dbReference type="Proteomes" id="UP000270296"/>
    </source>
</evidence>
<evidence type="ECO:0000313" key="3">
    <source>
        <dbReference type="WBParaSite" id="SBAD_0000758901-mRNA-1"/>
    </source>
</evidence>
<gene>
    <name evidence="1" type="ORF">SBAD_LOCUS7315</name>
</gene>
<proteinExistence type="predicted"/>
<dbReference type="AlphaFoldDB" id="A0A183IUL8"/>
<protein>
    <submittedName>
        <fullName evidence="3">Secreted protein</fullName>
    </submittedName>
</protein>
<dbReference type="Proteomes" id="UP000270296">
    <property type="component" value="Unassembled WGS sequence"/>
</dbReference>
<accession>A0A183IUL8</accession>